<evidence type="ECO:0000259" key="9">
    <source>
        <dbReference type="PROSITE" id="PS51085"/>
    </source>
</evidence>
<dbReference type="InterPro" id="IPR012675">
    <property type="entry name" value="Beta-grasp_dom_sf"/>
</dbReference>
<feature type="domain" description="2Fe-2S ferredoxin-type" evidence="9">
    <location>
        <begin position="11"/>
        <end position="109"/>
    </location>
</feature>
<evidence type="ECO:0000256" key="2">
    <source>
        <dbReference type="ARBA" id="ARBA00022448"/>
    </source>
</evidence>
<keyword evidence="3" id="KW-0001">2Fe-2S</keyword>
<evidence type="ECO:0000256" key="8">
    <source>
        <dbReference type="ARBA" id="ARBA00034078"/>
    </source>
</evidence>
<evidence type="ECO:0000256" key="5">
    <source>
        <dbReference type="ARBA" id="ARBA00022982"/>
    </source>
</evidence>
<keyword evidence="7" id="KW-0411">Iron-sulfur</keyword>
<evidence type="ECO:0000256" key="7">
    <source>
        <dbReference type="ARBA" id="ARBA00023014"/>
    </source>
</evidence>
<dbReference type="PROSITE" id="PS00197">
    <property type="entry name" value="2FE2S_FER_1"/>
    <property type="match status" value="1"/>
</dbReference>
<reference evidence="10 11" key="1">
    <citation type="journal article" date="2014" name="PLoS Genet.">
        <title>Phylogenetically driven sequencing of extremely halophilic archaea reveals strategies for static and dynamic osmo-response.</title>
        <authorList>
            <person name="Becker E.A."/>
            <person name="Seitzer P.M."/>
            <person name="Tritt A."/>
            <person name="Larsen D."/>
            <person name="Krusor M."/>
            <person name="Yao A.I."/>
            <person name="Wu D."/>
            <person name="Madern D."/>
            <person name="Eisen J.A."/>
            <person name="Darling A.E."/>
            <person name="Facciotti M.T."/>
        </authorList>
    </citation>
    <scope>NUCLEOTIDE SEQUENCE [LARGE SCALE GENOMIC DNA]</scope>
    <source>
        <strain evidence="10 11">JCM 14848</strain>
    </source>
</reference>
<dbReference type="InterPro" id="IPR006058">
    <property type="entry name" value="2Fe2S_fd_BS"/>
</dbReference>
<evidence type="ECO:0000256" key="1">
    <source>
        <dbReference type="ARBA" id="ARBA00007874"/>
    </source>
</evidence>
<name>M0D1D9_HALPD</name>
<dbReference type="GO" id="GO:0046872">
    <property type="term" value="F:metal ion binding"/>
    <property type="evidence" value="ECO:0007669"/>
    <property type="project" value="UniProtKB-KW"/>
</dbReference>
<accession>M0D1D9</accession>
<dbReference type="eggNOG" id="arCOG02842">
    <property type="taxonomic scope" value="Archaea"/>
</dbReference>
<evidence type="ECO:0000256" key="6">
    <source>
        <dbReference type="ARBA" id="ARBA00023004"/>
    </source>
</evidence>
<dbReference type="PROSITE" id="PS51085">
    <property type="entry name" value="2FE2S_FER_2"/>
    <property type="match status" value="1"/>
</dbReference>
<organism evidence="10 11">
    <name type="scientific">Halogeometricum pallidum JCM 14848</name>
    <dbReference type="NCBI Taxonomy" id="1227487"/>
    <lineage>
        <taxon>Archaea</taxon>
        <taxon>Methanobacteriati</taxon>
        <taxon>Methanobacteriota</taxon>
        <taxon>Stenosarchaea group</taxon>
        <taxon>Halobacteria</taxon>
        <taxon>Halobacteriales</taxon>
        <taxon>Haloferacaceae</taxon>
        <taxon>Halogeometricum</taxon>
    </lineage>
</organism>
<gene>
    <name evidence="10" type="ORF">C474_14319</name>
</gene>
<dbReference type="GO" id="GO:0051537">
    <property type="term" value="F:2 iron, 2 sulfur cluster binding"/>
    <property type="evidence" value="ECO:0007669"/>
    <property type="project" value="UniProtKB-KW"/>
</dbReference>
<keyword evidence="6" id="KW-0408">Iron</keyword>
<comment type="caution">
    <text evidence="10">The sequence shown here is derived from an EMBL/GenBank/DDBJ whole genome shotgun (WGS) entry which is preliminary data.</text>
</comment>
<dbReference type="SUPFAM" id="SSF54292">
    <property type="entry name" value="2Fe-2S ferredoxin-like"/>
    <property type="match status" value="1"/>
</dbReference>
<keyword evidence="11" id="KW-1185">Reference proteome</keyword>
<comment type="cofactor">
    <cofactor evidence="8">
        <name>[2Fe-2S] cluster</name>
        <dbReference type="ChEBI" id="CHEBI:190135"/>
    </cofactor>
</comment>
<evidence type="ECO:0000313" key="10">
    <source>
        <dbReference type="EMBL" id="ELZ28678.1"/>
    </source>
</evidence>
<comment type="similarity">
    <text evidence="1">Belongs to the 2Fe2S plant-type ferredoxin family.</text>
</comment>
<dbReference type="PANTHER" id="PTHR43112">
    <property type="entry name" value="FERREDOXIN"/>
    <property type="match status" value="1"/>
</dbReference>
<dbReference type="InterPro" id="IPR001041">
    <property type="entry name" value="2Fe-2S_ferredoxin-type"/>
</dbReference>
<keyword evidence="4" id="KW-0479">Metal-binding</keyword>
<dbReference type="InterPro" id="IPR036010">
    <property type="entry name" value="2Fe-2S_ferredoxin-like_sf"/>
</dbReference>
<keyword evidence="2" id="KW-0813">Transport</keyword>
<dbReference type="Pfam" id="PF00111">
    <property type="entry name" value="Fer2"/>
    <property type="match status" value="1"/>
</dbReference>
<proteinExistence type="inferred from homology"/>
<dbReference type="Gene3D" id="3.10.20.30">
    <property type="match status" value="1"/>
</dbReference>
<dbReference type="InParanoid" id="M0D1D9"/>
<dbReference type="RefSeq" id="WP_008387956.1">
    <property type="nucleotide sequence ID" value="NZ_AOIV01000036.1"/>
</dbReference>
<dbReference type="AlphaFoldDB" id="M0D1D9"/>
<evidence type="ECO:0000256" key="4">
    <source>
        <dbReference type="ARBA" id="ARBA00022723"/>
    </source>
</evidence>
<evidence type="ECO:0000313" key="11">
    <source>
        <dbReference type="Proteomes" id="UP000011513"/>
    </source>
</evidence>
<evidence type="ECO:0000256" key="3">
    <source>
        <dbReference type="ARBA" id="ARBA00022714"/>
    </source>
</evidence>
<dbReference type="PANTHER" id="PTHR43112:SF3">
    <property type="entry name" value="FERREDOXIN-2, CHLOROPLASTIC"/>
    <property type="match status" value="1"/>
</dbReference>
<dbReference type="CDD" id="cd00207">
    <property type="entry name" value="fer2"/>
    <property type="match status" value="1"/>
</dbReference>
<keyword evidence="5" id="KW-0249">Electron transport</keyword>
<protein>
    <submittedName>
        <fullName evidence="10">Ferredoxin I</fullName>
    </submittedName>
</protein>
<dbReference type="Proteomes" id="UP000011513">
    <property type="component" value="Unassembled WGS sequence"/>
</dbReference>
<sequence>MMATDDGPDIWTVTITIPKDVDRDDAGRTFEIEVSADETILAAARREGVWLPADCQQGWCTTCAGRVVDGEVTHPHARRYHDEDREAGFALLCTARPRSDVTVVTDQYDELLAFRAKHDRPPGNAKFNDD</sequence>
<dbReference type="EMBL" id="AOIV01000036">
    <property type="protein sequence ID" value="ELZ28678.1"/>
    <property type="molecule type" value="Genomic_DNA"/>
</dbReference>